<evidence type="ECO:0000256" key="1">
    <source>
        <dbReference type="SAM" id="MobiDB-lite"/>
    </source>
</evidence>
<proteinExistence type="predicted"/>
<dbReference type="EMBL" id="AMZH03021257">
    <property type="protein sequence ID" value="RRT38402.1"/>
    <property type="molecule type" value="Genomic_DNA"/>
</dbReference>
<name>A0A426XG09_ENSVE</name>
<accession>A0A426XG09</accession>
<evidence type="ECO:0000313" key="3">
    <source>
        <dbReference type="Proteomes" id="UP000287651"/>
    </source>
</evidence>
<feature type="compositionally biased region" description="Basic and acidic residues" evidence="1">
    <location>
        <begin position="21"/>
        <end position="30"/>
    </location>
</feature>
<organism evidence="2 3">
    <name type="scientific">Ensete ventricosum</name>
    <name type="common">Abyssinian banana</name>
    <name type="synonym">Musa ensete</name>
    <dbReference type="NCBI Taxonomy" id="4639"/>
    <lineage>
        <taxon>Eukaryota</taxon>
        <taxon>Viridiplantae</taxon>
        <taxon>Streptophyta</taxon>
        <taxon>Embryophyta</taxon>
        <taxon>Tracheophyta</taxon>
        <taxon>Spermatophyta</taxon>
        <taxon>Magnoliopsida</taxon>
        <taxon>Liliopsida</taxon>
        <taxon>Zingiberales</taxon>
        <taxon>Musaceae</taxon>
        <taxon>Ensete</taxon>
    </lineage>
</organism>
<feature type="non-terminal residue" evidence="2">
    <location>
        <position position="1"/>
    </location>
</feature>
<feature type="region of interest" description="Disordered" evidence="1">
    <location>
        <begin position="1"/>
        <end position="30"/>
    </location>
</feature>
<dbReference type="AlphaFoldDB" id="A0A426XG09"/>
<feature type="compositionally biased region" description="Polar residues" evidence="1">
    <location>
        <begin position="1"/>
        <end position="10"/>
    </location>
</feature>
<evidence type="ECO:0000313" key="2">
    <source>
        <dbReference type="EMBL" id="RRT38402.1"/>
    </source>
</evidence>
<gene>
    <name evidence="2" type="ORF">B296_00055200</name>
</gene>
<protein>
    <submittedName>
        <fullName evidence="2">Uncharacterized protein</fullName>
    </submittedName>
</protein>
<reference evidence="2 3" key="1">
    <citation type="journal article" date="2014" name="Agronomy (Basel)">
        <title>A Draft Genome Sequence for Ensete ventricosum, the Drought-Tolerant Tree Against Hunger.</title>
        <authorList>
            <person name="Harrison J."/>
            <person name="Moore K.A."/>
            <person name="Paszkiewicz K."/>
            <person name="Jones T."/>
            <person name="Grant M."/>
            <person name="Ambacheew D."/>
            <person name="Muzemil S."/>
            <person name="Studholme D.J."/>
        </authorList>
    </citation>
    <scope>NUCLEOTIDE SEQUENCE [LARGE SCALE GENOMIC DNA]</scope>
</reference>
<dbReference type="Proteomes" id="UP000287651">
    <property type="component" value="Unassembled WGS sequence"/>
</dbReference>
<comment type="caution">
    <text evidence="2">The sequence shown here is derived from an EMBL/GenBank/DDBJ whole genome shotgun (WGS) entry which is preliminary data.</text>
</comment>
<sequence length="61" mass="6436">GRTADLTQVRSAPPTCKRTPHCKDDKHGGGRDGMVEGTVACAHGPEPVSACSVDSEVKRIY</sequence>